<keyword evidence="7 8" id="KW-0326">Glycosidase</keyword>
<keyword evidence="5 8" id="KW-0378">Hydrolase</keyword>
<dbReference type="InterPro" id="IPR016286">
    <property type="entry name" value="FUC_metazoa-typ"/>
</dbReference>
<sequence length="465" mass="54258">MAYIRYKAVAITVYWFISYLTVAEGRYDPTWESLDARPLPSWYDQAKIGIFIHWGVFSVPSYGSEWFWYAWKGNPPAQDVIEFMKKNYPPNFTYADFASMFTTEFFNPDQWADLFNASGARYVVLTSKHHEGFTNWPSSRSFNWNSMAVRPKKDLVGMLAASIRNRTNIHFGLYHSLFEWFNPLLLQDYANSFTTDFFSSGKSMPELYEIVNQYEPEIVWSDGDWYGPVEYWKSREFLAWLYNESPVKDTVVTNDRWGWGSTCHHGGYFTCSDRYNPGTLQTRKWENAFTIDKYSWGYVRNSPLENYLTMDNITQIIAETISCGGNILINIGPTKDGTIDPILEERLRQMGDWLRVNGEAIYNTTPWVYQNDSYTPNVWYTSKKVGFYTKVYAIVLEWPETKTLYLASPIPSRGTQVSLLGYSSTIAWRMPVSHSIGIELYMPIIPLNAMPCRWAWVFLLEYLYT</sequence>
<dbReference type="InterPro" id="IPR017853">
    <property type="entry name" value="GH"/>
</dbReference>
<organism evidence="11 12">
    <name type="scientific">Sinanodonta woodiana</name>
    <name type="common">Chinese pond mussel</name>
    <name type="synonym">Anodonta woodiana</name>
    <dbReference type="NCBI Taxonomy" id="1069815"/>
    <lineage>
        <taxon>Eukaryota</taxon>
        <taxon>Metazoa</taxon>
        <taxon>Spiralia</taxon>
        <taxon>Lophotrochozoa</taxon>
        <taxon>Mollusca</taxon>
        <taxon>Bivalvia</taxon>
        <taxon>Autobranchia</taxon>
        <taxon>Heteroconchia</taxon>
        <taxon>Palaeoheterodonta</taxon>
        <taxon>Unionida</taxon>
        <taxon>Unionoidea</taxon>
        <taxon>Unionidae</taxon>
        <taxon>Unioninae</taxon>
        <taxon>Sinanodonta</taxon>
    </lineage>
</organism>
<dbReference type="Pfam" id="PF01120">
    <property type="entry name" value="Alpha_L_fucos"/>
    <property type="match status" value="1"/>
</dbReference>
<dbReference type="GO" id="GO:0004560">
    <property type="term" value="F:alpha-L-fucosidase activity"/>
    <property type="evidence" value="ECO:0007669"/>
    <property type="project" value="UniProtKB-EC"/>
</dbReference>
<evidence type="ECO:0000256" key="6">
    <source>
        <dbReference type="ARBA" id="ARBA00023180"/>
    </source>
</evidence>
<evidence type="ECO:0000256" key="5">
    <source>
        <dbReference type="ARBA" id="ARBA00022801"/>
    </source>
</evidence>
<dbReference type="PIRSF" id="PIRSF001092">
    <property type="entry name" value="Alpha-L-fucosidase"/>
    <property type="match status" value="1"/>
</dbReference>
<comment type="caution">
    <text evidence="11">The sequence shown here is derived from an EMBL/GenBank/DDBJ whole genome shotgun (WGS) entry which is preliminary data.</text>
</comment>
<dbReference type="SUPFAM" id="SSF51445">
    <property type="entry name" value="(Trans)glycosidases"/>
    <property type="match status" value="1"/>
</dbReference>
<dbReference type="InterPro" id="IPR000933">
    <property type="entry name" value="Glyco_hydro_29"/>
</dbReference>
<evidence type="ECO:0000313" key="12">
    <source>
        <dbReference type="Proteomes" id="UP001634394"/>
    </source>
</evidence>
<dbReference type="PANTHER" id="PTHR10030">
    <property type="entry name" value="ALPHA-L-FUCOSIDASE"/>
    <property type="match status" value="1"/>
</dbReference>
<dbReference type="Gene3D" id="3.20.20.80">
    <property type="entry name" value="Glycosidases"/>
    <property type="match status" value="1"/>
</dbReference>
<keyword evidence="4" id="KW-0732">Signal</keyword>
<evidence type="ECO:0000256" key="7">
    <source>
        <dbReference type="ARBA" id="ARBA00023295"/>
    </source>
</evidence>
<dbReference type="EMBL" id="JBJQND010000015">
    <property type="protein sequence ID" value="KAL3852589.1"/>
    <property type="molecule type" value="Genomic_DNA"/>
</dbReference>
<evidence type="ECO:0000259" key="10">
    <source>
        <dbReference type="Pfam" id="PF16757"/>
    </source>
</evidence>
<dbReference type="Pfam" id="PF16757">
    <property type="entry name" value="Fucosidase_C"/>
    <property type="match status" value="1"/>
</dbReference>
<dbReference type="AlphaFoldDB" id="A0ABD3USX0"/>
<evidence type="ECO:0000256" key="4">
    <source>
        <dbReference type="ARBA" id="ARBA00022729"/>
    </source>
</evidence>
<reference evidence="11 12" key="1">
    <citation type="submission" date="2024-11" db="EMBL/GenBank/DDBJ databases">
        <title>Chromosome-level genome assembly of the freshwater bivalve Anodonta woodiana.</title>
        <authorList>
            <person name="Chen X."/>
        </authorList>
    </citation>
    <scope>NUCLEOTIDE SEQUENCE [LARGE SCALE GENOMIC DNA]</scope>
    <source>
        <strain evidence="11">MN2024</strain>
        <tissue evidence="11">Gills</tissue>
    </source>
</reference>
<dbReference type="Proteomes" id="UP001634394">
    <property type="component" value="Unassembled WGS sequence"/>
</dbReference>
<proteinExistence type="inferred from homology"/>
<dbReference type="PRINTS" id="PR00741">
    <property type="entry name" value="GLHYDRLASE29"/>
</dbReference>
<evidence type="ECO:0000313" key="11">
    <source>
        <dbReference type="EMBL" id="KAL3852589.1"/>
    </source>
</evidence>
<protein>
    <recommendedName>
        <fullName evidence="3">alpha-L-fucosidase</fullName>
        <ecNumber evidence="3">3.2.1.51</ecNumber>
    </recommendedName>
</protein>
<dbReference type="PANTHER" id="PTHR10030:SF37">
    <property type="entry name" value="ALPHA-L-FUCOSIDASE-RELATED"/>
    <property type="match status" value="1"/>
</dbReference>
<keyword evidence="12" id="KW-1185">Reference proteome</keyword>
<dbReference type="Gene3D" id="2.60.40.1180">
    <property type="entry name" value="Golgi alpha-mannosidase II"/>
    <property type="match status" value="1"/>
</dbReference>
<evidence type="ECO:0000256" key="2">
    <source>
        <dbReference type="ARBA" id="ARBA00007951"/>
    </source>
</evidence>
<gene>
    <name evidence="11" type="ORF">ACJMK2_016208</name>
</gene>
<name>A0ABD3USX0_SINWO</name>
<comment type="similarity">
    <text evidence="2 8">Belongs to the glycosyl hydrolase 29 family.</text>
</comment>
<dbReference type="EC" id="3.2.1.51" evidence="3"/>
<evidence type="ECO:0000256" key="1">
    <source>
        <dbReference type="ARBA" id="ARBA00004071"/>
    </source>
</evidence>
<keyword evidence="6" id="KW-0325">Glycoprotein</keyword>
<dbReference type="SMART" id="SM00812">
    <property type="entry name" value="Alpha_L_fucos"/>
    <property type="match status" value="1"/>
</dbReference>
<dbReference type="InterPro" id="IPR057739">
    <property type="entry name" value="Glyco_hydro_29_N"/>
</dbReference>
<feature type="domain" description="Glycoside hydrolase family 29 N-terminal" evidence="9">
    <location>
        <begin position="21"/>
        <end position="359"/>
    </location>
</feature>
<evidence type="ECO:0000256" key="3">
    <source>
        <dbReference type="ARBA" id="ARBA00012662"/>
    </source>
</evidence>
<dbReference type="InterPro" id="IPR031919">
    <property type="entry name" value="Fucosidase_C"/>
</dbReference>
<evidence type="ECO:0000256" key="8">
    <source>
        <dbReference type="PIRNR" id="PIRNR001092"/>
    </source>
</evidence>
<dbReference type="FunFam" id="3.20.20.80:FF:000027">
    <property type="entry name" value="Alpha-L-fucosidase"/>
    <property type="match status" value="1"/>
</dbReference>
<accession>A0ABD3USX0</accession>
<dbReference type="InterPro" id="IPR013780">
    <property type="entry name" value="Glyco_hydro_b"/>
</dbReference>
<comment type="function">
    <text evidence="1">Alpha-L-fucosidase is responsible for hydrolyzing the alpha-1,6-linked fucose joined to the reducing-end N-acetylglucosamine of the carbohydrate moieties of glycoproteins.</text>
</comment>
<feature type="domain" description="Alpha-L-fucosidase C-terminal" evidence="10">
    <location>
        <begin position="370"/>
        <end position="460"/>
    </location>
</feature>
<evidence type="ECO:0000259" key="9">
    <source>
        <dbReference type="Pfam" id="PF01120"/>
    </source>
</evidence>